<accession>L7KNC8</accession>
<evidence type="ECO:0000259" key="1">
    <source>
        <dbReference type="Pfam" id="PF00156"/>
    </source>
</evidence>
<sequence>MARALDAPLDVLVVRKIGAPGQPEFAMGALAAGQVLITDDVPQQLGVSDELLQRIIADEDALRVERENTYRSGRPSTSFAGSALVLVDDGIATGATMAVAVRAVRAAGAIGVVVAVPTAPQDALQRFEADASVDRVVCVDIPQPFRAVAFHIMTFIR</sequence>
<dbReference type="eggNOG" id="COG1926">
    <property type="taxonomic scope" value="Bacteria"/>
</dbReference>
<dbReference type="EMBL" id="BANR01000021">
    <property type="protein sequence ID" value="GAC50129.1"/>
    <property type="molecule type" value="Genomic_DNA"/>
</dbReference>
<evidence type="ECO:0000313" key="3">
    <source>
        <dbReference type="Proteomes" id="UP000010988"/>
    </source>
</evidence>
<dbReference type="AlphaFoldDB" id="L7KNC8"/>
<protein>
    <recommendedName>
        <fullName evidence="1">Phosphoribosyltransferase domain-containing protein</fullName>
    </recommendedName>
</protein>
<dbReference type="Proteomes" id="UP000010988">
    <property type="component" value="Unassembled WGS sequence"/>
</dbReference>
<dbReference type="STRING" id="1220583.GOACH_21_00210"/>
<comment type="caution">
    <text evidence="2">The sequence shown here is derived from an EMBL/GenBank/DDBJ whole genome shotgun (WGS) entry which is preliminary data.</text>
</comment>
<proteinExistence type="predicted"/>
<dbReference type="Gene3D" id="3.30.1310.20">
    <property type="entry name" value="PRTase-like"/>
    <property type="match status" value="1"/>
</dbReference>
<dbReference type="SUPFAM" id="SSF53271">
    <property type="entry name" value="PRTase-like"/>
    <property type="match status" value="1"/>
</dbReference>
<dbReference type="InterPro" id="IPR029057">
    <property type="entry name" value="PRTase-like"/>
</dbReference>
<name>L7KNC8_9ACTN</name>
<feature type="domain" description="Phosphoribosyltransferase" evidence="1">
    <location>
        <begin position="2"/>
        <end position="136"/>
    </location>
</feature>
<evidence type="ECO:0000313" key="2">
    <source>
        <dbReference type="EMBL" id="GAC50129.1"/>
    </source>
</evidence>
<organism evidence="2 3">
    <name type="scientific">Gordonia aichiensis NBRC 108223</name>
    <dbReference type="NCBI Taxonomy" id="1220583"/>
    <lineage>
        <taxon>Bacteria</taxon>
        <taxon>Bacillati</taxon>
        <taxon>Actinomycetota</taxon>
        <taxon>Actinomycetes</taxon>
        <taxon>Mycobacteriales</taxon>
        <taxon>Gordoniaceae</taxon>
        <taxon>Gordonia</taxon>
    </lineage>
</organism>
<gene>
    <name evidence="2" type="ORF">GOACH_21_00210</name>
</gene>
<dbReference type="Pfam" id="PF00156">
    <property type="entry name" value="Pribosyltran"/>
    <property type="match status" value="1"/>
</dbReference>
<dbReference type="InterPro" id="IPR000836">
    <property type="entry name" value="PRTase_dom"/>
</dbReference>
<dbReference type="Gene3D" id="3.40.50.2020">
    <property type="match status" value="1"/>
</dbReference>
<keyword evidence="3" id="KW-1185">Reference proteome</keyword>
<reference evidence="2 3" key="1">
    <citation type="submission" date="2012-12" db="EMBL/GenBank/DDBJ databases">
        <title>Whole genome shotgun sequence of Gordonia aichiensis NBRC 108223.</title>
        <authorList>
            <person name="Isaki-Nakamura S."/>
            <person name="Hosoyama A."/>
            <person name="Tsuchikane K."/>
            <person name="Ando Y."/>
            <person name="Baba S."/>
            <person name="Ohji S."/>
            <person name="Hamada M."/>
            <person name="Tamura T."/>
            <person name="Yamazoe A."/>
            <person name="Yamazaki S."/>
            <person name="Fujita N."/>
        </authorList>
    </citation>
    <scope>NUCLEOTIDE SEQUENCE [LARGE SCALE GENOMIC DNA]</scope>
    <source>
        <strain evidence="2 3">NBRC 108223</strain>
    </source>
</reference>